<accession>A0A1M5MIU9</accession>
<dbReference type="STRING" id="947013.SAMN04488109_1766"/>
<keyword evidence="2" id="KW-1185">Reference proteome</keyword>
<dbReference type="OrthoDB" id="1495886at2"/>
<dbReference type="EMBL" id="FQWQ01000001">
    <property type="protein sequence ID" value="SHG77176.1"/>
    <property type="molecule type" value="Genomic_DNA"/>
</dbReference>
<proteinExistence type="predicted"/>
<evidence type="ECO:0008006" key="3">
    <source>
        <dbReference type="Google" id="ProtNLM"/>
    </source>
</evidence>
<dbReference type="AlphaFoldDB" id="A0A1M5MIU9"/>
<reference evidence="1 2" key="1">
    <citation type="submission" date="2016-11" db="EMBL/GenBank/DDBJ databases">
        <authorList>
            <person name="Jaros S."/>
            <person name="Januszkiewicz K."/>
            <person name="Wedrychowicz H."/>
        </authorList>
    </citation>
    <scope>NUCLEOTIDE SEQUENCE [LARGE SCALE GENOMIC DNA]</scope>
    <source>
        <strain evidence="1 2">DSM 24574</strain>
    </source>
</reference>
<evidence type="ECO:0000313" key="1">
    <source>
        <dbReference type="EMBL" id="SHG77176.1"/>
    </source>
</evidence>
<evidence type="ECO:0000313" key="2">
    <source>
        <dbReference type="Proteomes" id="UP000184212"/>
    </source>
</evidence>
<dbReference type="Proteomes" id="UP000184212">
    <property type="component" value="Unassembled WGS sequence"/>
</dbReference>
<dbReference type="RefSeq" id="WP_073132857.1">
    <property type="nucleotide sequence ID" value="NZ_FQWQ01000001.1"/>
</dbReference>
<organism evidence="1 2">
    <name type="scientific">Chryseolinea serpens</name>
    <dbReference type="NCBI Taxonomy" id="947013"/>
    <lineage>
        <taxon>Bacteria</taxon>
        <taxon>Pseudomonadati</taxon>
        <taxon>Bacteroidota</taxon>
        <taxon>Cytophagia</taxon>
        <taxon>Cytophagales</taxon>
        <taxon>Fulvivirgaceae</taxon>
        <taxon>Chryseolinea</taxon>
    </lineage>
</organism>
<name>A0A1M5MIU9_9BACT</name>
<sequence length="240" mass="27441">MELLKQYLPVVTLMIGWALSQLSDFFKVNREDRRRIKKTIFYLLEVRHQLGFLTGIHKTFKANTPFLRKKLATQLPSDISDEQFFQAISPLLTLIAKNRSILPEEDLRALSSNYSKTVEGLSEIDPVLAYRLQGRQGIQNLLNNLSETTKQSISQLTGELGEGGQFDKAMQTVSPKVISEMVNDLQDIIFQLSKKVDRPTRSATRKLLAKSENRELENRSFEEFMNKILADIDFSVTTRG</sequence>
<protein>
    <recommendedName>
        <fullName evidence="3">Nitrate and nitrite sensing</fullName>
    </recommendedName>
</protein>
<gene>
    <name evidence="1" type="ORF">SAMN04488109_1766</name>
</gene>